<feature type="compositionally biased region" description="Polar residues" evidence="5">
    <location>
        <begin position="470"/>
        <end position="483"/>
    </location>
</feature>
<dbReference type="Pfam" id="PF11710">
    <property type="entry name" value="Git3"/>
    <property type="match status" value="1"/>
</dbReference>
<dbReference type="CDD" id="cd00637">
    <property type="entry name" value="7tm_classA_rhodopsin-like"/>
    <property type="match status" value="1"/>
</dbReference>
<protein>
    <submittedName>
        <fullName evidence="8">G protein-coupled receptor, rhodopsin-like</fullName>
    </submittedName>
</protein>
<feature type="domain" description="Glucose receptor Git3-like N-terminal" evidence="7">
    <location>
        <begin position="49"/>
        <end position="212"/>
    </location>
</feature>
<feature type="region of interest" description="Disordered" evidence="5">
    <location>
        <begin position="341"/>
        <end position="367"/>
    </location>
</feature>
<feature type="compositionally biased region" description="Basic and acidic residues" evidence="5">
    <location>
        <begin position="341"/>
        <end position="352"/>
    </location>
</feature>
<dbReference type="PANTHER" id="PTHR23112">
    <property type="entry name" value="G PROTEIN-COUPLED RECEPTOR 157-RELATED"/>
    <property type="match status" value="1"/>
</dbReference>
<feature type="compositionally biased region" description="Low complexity" evidence="5">
    <location>
        <begin position="235"/>
        <end position="244"/>
    </location>
</feature>
<comment type="subcellular location">
    <subcellularLocation>
        <location evidence="1">Membrane</location>
        <topology evidence="1">Multi-pass membrane protein</topology>
    </subcellularLocation>
</comment>
<evidence type="ECO:0000256" key="6">
    <source>
        <dbReference type="SAM" id="Phobius"/>
    </source>
</evidence>
<feature type="transmembrane region" description="Helical" evidence="6">
    <location>
        <begin position="31"/>
        <end position="50"/>
    </location>
</feature>
<evidence type="ECO:0000256" key="2">
    <source>
        <dbReference type="ARBA" id="ARBA00022692"/>
    </source>
</evidence>
<dbReference type="GO" id="GO:0004930">
    <property type="term" value="F:G protein-coupled receptor activity"/>
    <property type="evidence" value="ECO:0007669"/>
    <property type="project" value="TreeGrafter"/>
</dbReference>
<evidence type="ECO:0000256" key="3">
    <source>
        <dbReference type="ARBA" id="ARBA00022989"/>
    </source>
</evidence>
<feature type="transmembrane region" description="Helical" evidence="6">
    <location>
        <begin position="100"/>
        <end position="127"/>
    </location>
</feature>
<dbReference type="PANTHER" id="PTHR23112:SF0">
    <property type="entry name" value="TRANSMEMBRANE PROTEIN 116"/>
    <property type="match status" value="1"/>
</dbReference>
<feature type="region of interest" description="Disordered" evidence="5">
    <location>
        <begin position="226"/>
        <end position="260"/>
    </location>
</feature>
<evidence type="ECO:0000256" key="5">
    <source>
        <dbReference type="SAM" id="MobiDB-lite"/>
    </source>
</evidence>
<feature type="compositionally biased region" description="Acidic residues" evidence="5">
    <location>
        <begin position="570"/>
        <end position="579"/>
    </location>
</feature>
<keyword evidence="4 6" id="KW-0472">Membrane</keyword>
<feature type="transmembrane region" description="Helical" evidence="6">
    <location>
        <begin position="657"/>
        <end position="676"/>
    </location>
</feature>
<feature type="transmembrane region" description="Helical" evidence="6">
    <location>
        <begin position="621"/>
        <end position="642"/>
    </location>
</feature>
<organism evidence="8">
    <name type="scientific">Phaffia rhodozyma</name>
    <name type="common">Yeast</name>
    <name type="synonym">Xanthophyllomyces dendrorhous</name>
    <dbReference type="NCBI Taxonomy" id="264483"/>
    <lineage>
        <taxon>Eukaryota</taxon>
        <taxon>Fungi</taxon>
        <taxon>Dikarya</taxon>
        <taxon>Basidiomycota</taxon>
        <taxon>Agaricomycotina</taxon>
        <taxon>Tremellomycetes</taxon>
        <taxon>Cystofilobasidiales</taxon>
        <taxon>Mrakiaceae</taxon>
        <taxon>Phaffia</taxon>
    </lineage>
</organism>
<feature type="transmembrane region" description="Helical" evidence="6">
    <location>
        <begin position="62"/>
        <end position="88"/>
    </location>
</feature>
<sequence length="701" mass="76675">MSVLARTNLHTRESVGPISKSLGQLGSVIDVIVLGLTILGSSGVLISLLMREFKARSSTVRTRLLMFLVFSDLFMGVIGILSPTYYLVTGKSPGPDSCSAIGFLLLTSIWTQYINAIVLCVATYIILLHPLSRYVRYLQRYWMWLPPIMWGLSLIAAGVCWRVTGFTFTSGFCYIGDKGPAFFGDYYALCPRAVVFLVIVVLYGRLFHFLRRPDKLDYLGSSQSQSDEIRSRPLGTTTDVDTVGPGAHRSNGTRSSRPWWKQGSRLGRRVGIERGVHSDDLPSTFTPTDPHRNKVGESEDVQEIELRGDIASFASSTYASRKDSNSAPWEKLDLYIPETVPESRRPSCDRPEPILPRGTGSIQSDPSTLVHKPSIAVFTSTALVQHRPSVSSSEDSYACLHPIHQSTEQTYSPPSIAIASGGPSDSIPLGRPIVPQTSCRSSFSSHPPLFSPPPPSSTINPSGEPIDLLPTSSTQHPPQSTHTSQPPVFSSSFSPDRTSDRASASSSLTSLHYTISTVDSLSAPPLDLYIPSASANPARRSTVREPPATPPATELGEAELAGSHKRTEQIDDDDDDDDQDRIMDFKDMLDGSASPGAHLASGQSRENQESLSSFMNRKASLLMILFPIAYVVLFTLSLARIITDLVHPHPIPLLSGFSRWGIFASGIVDAILYGLVEWKIKRDVRRQTKKSRQEGVTSELG</sequence>
<dbReference type="AlphaFoldDB" id="A0A0F7SKV1"/>
<dbReference type="InterPro" id="IPR023041">
    <property type="entry name" value="Glucose_rcpt_Git3-like_N"/>
</dbReference>
<reference evidence="8" key="1">
    <citation type="submission" date="2014-08" db="EMBL/GenBank/DDBJ databases">
        <authorList>
            <person name="Sharma Rahul"/>
            <person name="Thines Marco"/>
        </authorList>
    </citation>
    <scope>NUCLEOTIDE SEQUENCE</scope>
</reference>
<name>A0A0F7SKV1_PHARH</name>
<dbReference type="SUPFAM" id="SSF81321">
    <property type="entry name" value="Family A G protein-coupled receptor-like"/>
    <property type="match status" value="1"/>
</dbReference>
<keyword evidence="3 6" id="KW-1133">Transmembrane helix</keyword>
<feature type="transmembrane region" description="Helical" evidence="6">
    <location>
        <begin position="186"/>
        <end position="206"/>
    </location>
</feature>
<feature type="transmembrane region" description="Helical" evidence="6">
    <location>
        <begin position="148"/>
        <end position="166"/>
    </location>
</feature>
<feature type="region of interest" description="Disordered" evidence="5">
    <location>
        <begin position="276"/>
        <end position="299"/>
    </location>
</feature>
<feature type="compositionally biased region" description="Low complexity" evidence="5">
    <location>
        <begin position="484"/>
        <end position="507"/>
    </location>
</feature>
<evidence type="ECO:0000259" key="7">
    <source>
        <dbReference type="Pfam" id="PF11710"/>
    </source>
</evidence>
<proteinExistence type="predicted"/>
<evidence type="ECO:0000256" key="1">
    <source>
        <dbReference type="ARBA" id="ARBA00004141"/>
    </source>
</evidence>
<evidence type="ECO:0000256" key="4">
    <source>
        <dbReference type="ARBA" id="ARBA00023136"/>
    </source>
</evidence>
<feature type="region of interest" description="Disordered" evidence="5">
    <location>
        <begin position="405"/>
        <end position="507"/>
    </location>
</feature>
<dbReference type="GO" id="GO:0007189">
    <property type="term" value="P:adenylate cyclase-activating G protein-coupled receptor signaling pathway"/>
    <property type="evidence" value="ECO:0007669"/>
    <property type="project" value="TreeGrafter"/>
</dbReference>
<dbReference type="GO" id="GO:0005886">
    <property type="term" value="C:plasma membrane"/>
    <property type="evidence" value="ECO:0007669"/>
    <property type="project" value="TreeGrafter"/>
</dbReference>
<feature type="region of interest" description="Disordered" evidence="5">
    <location>
        <begin position="536"/>
        <end position="579"/>
    </location>
</feature>
<accession>A0A0F7SKV1</accession>
<keyword evidence="8" id="KW-0675">Receptor</keyword>
<evidence type="ECO:0000313" key="8">
    <source>
        <dbReference type="EMBL" id="CDZ98273.1"/>
    </source>
</evidence>
<dbReference type="EMBL" id="LN483326">
    <property type="protein sequence ID" value="CDZ98273.1"/>
    <property type="molecule type" value="Genomic_DNA"/>
</dbReference>
<dbReference type="Gene3D" id="1.20.1070.10">
    <property type="entry name" value="Rhodopsin 7-helix transmembrane proteins"/>
    <property type="match status" value="1"/>
</dbReference>
<keyword evidence="2 6" id="KW-0812">Transmembrane</keyword>